<comment type="caution">
    <text evidence="3">The sequence shown here is derived from an EMBL/GenBank/DDBJ whole genome shotgun (WGS) entry which is preliminary data.</text>
</comment>
<keyword evidence="4" id="KW-1185">Reference proteome</keyword>
<feature type="compositionally biased region" description="Basic and acidic residues" evidence="1">
    <location>
        <begin position="47"/>
        <end position="60"/>
    </location>
</feature>
<dbReference type="InterPro" id="IPR043502">
    <property type="entry name" value="DNA/RNA_pol_sf"/>
</dbReference>
<dbReference type="Gene3D" id="3.10.20.370">
    <property type="match status" value="1"/>
</dbReference>
<evidence type="ECO:0000259" key="2">
    <source>
        <dbReference type="Pfam" id="PF17919"/>
    </source>
</evidence>
<dbReference type="InterPro" id="IPR041577">
    <property type="entry name" value="RT_RNaseH_2"/>
</dbReference>
<dbReference type="EMBL" id="AKHW03004772">
    <property type="protein sequence ID" value="KYO28755.1"/>
    <property type="molecule type" value="Genomic_DNA"/>
</dbReference>
<feature type="region of interest" description="Disordered" evidence="1">
    <location>
        <begin position="46"/>
        <end position="68"/>
    </location>
</feature>
<dbReference type="AlphaFoldDB" id="A0A151MW91"/>
<dbReference type="Pfam" id="PF17919">
    <property type="entry name" value="RT_RNaseH_2"/>
    <property type="match status" value="1"/>
</dbReference>
<protein>
    <recommendedName>
        <fullName evidence="2">Reverse transcriptase/retrotransposon-derived protein RNase H-like domain-containing protein</fullName>
    </recommendedName>
</protein>
<organism evidence="3 4">
    <name type="scientific">Alligator mississippiensis</name>
    <name type="common">American alligator</name>
    <dbReference type="NCBI Taxonomy" id="8496"/>
    <lineage>
        <taxon>Eukaryota</taxon>
        <taxon>Metazoa</taxon>
        <taxon>Chordata</taxon>
        <taxon>Craniata</taxon>
        <taxon>Vertebrata</taxon>
        <taxon>Euteleostomi</taxon>
        <taxon>Archelosauria</taxon>
        <taxon>Archosauria</taxon>
        <taxon>Crocodylia</taxon>
        <taxon>Alligatoridae</taxon>
        <taxon>Alligatorinae</taxon>
        <taxon>Alligator</taxon>
    </lineage>
</organism>
<name>A0A151MW91_ALLMI</name>
<proteinExistence type="predicted"/>
<reference evidence="3 4" key="1">
    <citation type="journal article" date="2012" name="Genome Biol.">
        <title>Sequencing three crocodilian genomes to illuminate the evolution of archosaurs and amniotes.</title>
        <authorList>
            <person name="St John J.A."/>
            <person name="Braun E.L."/>
            <person name="Isberg S.R."/>
            <person name="Miles L.G."/>
            <person name="Chong A.Y."/>
            <person name="Gongora J."/>
            <person name="Dalzell P."/>
            <person name="Moran C."/>
            <person name="Bed'hom B."/>
            <person name="Abzhanov A."/>
            <person name="Burgess S.C."/>
            <person name="Cooksey A.M."/>
            <person name="Castoe T.A."/>
            <person name="Crawford N.G."/>
            <person name="Densmore L.D."/>
            <person name="Drew J.C."/>
            <person name="Edwards S.V."/>
            <person name="Faircloth B.C."/>
            <person name="Fujita M.K."/>
            <person name="Greenwold M.J."/>
            <person name="Hoffmann F.G."/>
            <person name="Howard J.M."/>
            <person name="Iguchi T."/>
            <person name="Janes D.E."/>
            <person name="Khan S.Y."/>
            <person name="Kohno S."/>
            <person name="de Koning A.J."/>
            <person name="Lance S.L."/>
            <person name="McCarthy F.M."/>
            <person name="McCormack J.E."/>
            <person name="Merchant M.E."/>
            <person name="Peterson D.G."/>
            <person name="Pollock D.D."/>
            <person name="Pourmand N."/>
            <person name="Raney B.J."/>
            <person name="Roessler K.A."/>
            <person name="Sanford J.R."/>
            <person name="Sawyer R.H."/>
            <person name="Schmidt C.J."/>
            <person name="Triplett E.W."/>
            <person name="Tuberville T.D."/>
            <person name="Venegas-Anaya M."/>
            <person name="Howard J.T."/>
            <person name="Jarvis E.D."/>
            <person name="Guillette L.J.Jr."/>
            <person name="Glenn T.C."/>
            <person name="Green R.E."/>
            <person name="Ray D.A."/>
        </authorList>
    </citation>
    <scope>NUCLEOTIDE SEQUENCE [LARGE SCALE GENOMIC DNA]</scope>
    <source>
        <strain evidence="3">KSC_2009_1</strain>
    </source>
</reference>
<sequence length="68" mass="7547">MNTDASGSTLGAVLLQRWGGDERLIAFTSHKLSQAKTRCFSLEEPAEEARQAHEKEHQAIREAIQAPE</sequence>
<gene>
    <name evidence="3" type="ORF">Y1Q_0004417</name>
</gene>
<dbReference type="Proteomes" id="UP000050525">
    <property type="component" value="Unassembled WGS sequence"/>
</dbReference>
<evidence type="ECO:0000313" key="3">
    <source>
        <dbReference type="EMBL" id="KYO28755.1"/>
    </source>
</evidence>
<accession>A0A151MW91</accession>
<evidence type="ECO:0000313" key="4">
    <source>
        <dbReference type="Proteomes" id="UP000050525"/>
    </source>
</evidence>
<dbReference type="SUPFAM" id="SSF56672">
    <property type="entry name" value="DNA/RNA polymerases"/>
    <property type="match status" value="1"/>
</dbReference>
<evidence type="ECO:0000256" key="1">
    <source>
        <dbReference type="SAM" id="MobiDB-lite"/>
    </source>
</evidence>
<feature type="domain" description="Reverse transcriptase/retrotransposon-derived protein RNase H-like" evidence="2">
    <location>
        <begin position="2"/>
        <end position="40"/>
    </location>
</feature>